<dbReference type="AlphaFoldDB" id="A0A074YCI2"/>
<accession>A0A074YCI2</accession>
<evidence type="ECO:0000313" key="3">
    <source>
        <dbReference type="EMBL" id="KEQ84551.1"/>
    </source>
</evidence>
<reference evidence="3 4" key="1">
    <citation type="journal article" date="2014" name="BMC Genomics">
        <title>Genome sequencing of four Aureobasidium pullulans varieties: biotechnological potential, stress tolerance, and description of new species.</title>
        <authorList>
            <person name="Gostin Ar C."/>
            <person name="Ohm R.A."/>
            <person name="Kogej T."/>
            <person name="Sonjak S."/>
            <person name="Turk M."/>
            <person name="Zajc J."/>
            <person name="Zalar P."/>
            <person name="Grube M."/>
            <person name="Sun H."/>
            <person name="Han J."/>
            <person name="Sharma A."/>
            <person name="Chiniquy J."/>
            <person name="Ngan C.Y."/>
            <person name="Lipzen A."/>
            <person name="Barry K."/>
            <person name="Grigoriev I.V."/>
            <person name="Gunde-Cimerman N."/>
        </authorList>
    </citation>
    <scope>NUCLEOTIDE SEQUENCE [LARGE SCALE GENOMIC DNA]</scope>
    <source>
        <strain evidence="3 4">EXF-150</strain>
    </source>
</reference>
<feature type="region of interest" description="Disordered" evidence="2">
    <location>
        <begin position="627"/>
        <end position="682"/>
    </location>
</feature>
<evidence type="ECO:0000256" key="1">
    <source>
        <dbReference type="SAM" id="Coils"/>
    </source>
</evidence>
<evidence type="ECO:0000313" key="4">
    <source>
        <dbReference type="Proteomes" id="UP000030706"/>
    </source>
</evidence>
<keyword evidence="4" id="KW-1185">Reference proteome</keyword>
<name>A0A074YCI2_AURPU</name>
<sequence>MPSNEELLITRVDELTKELSYVIEERDAADDELNRYDTSREIIAKVLSKAKSTADRSHVIRLQLWTMLGQKQAEIERQESDGVNATSIQRSICRSSRIKISGYREILANKQVEIEDLKASFDRQTDALGLEQERVRQLEIKLETAKQENESFILEANIIINQQMEEISKGHQLFDDLLERTNTIIGHHNKNLNDTKKRHRKLRRSFRSKIVSLESKHSEVCREKESEFLDQMGELTAEIEAWKDDTGKIDRLTKERDDARKNAKLYVERERLVDGHQLNFTLSSRNHYKEQIDALESHFGSNYAEQINRLEQGYDACMSVMESLESQLGVNYQYAIDEMCGIIQHLKRRFGEEYLNRISEIVEINRSRSSDLRGLELRFGPDYITRIHGMHDTDRELRKMFGDDILGKIADLIESNTSQRAEMITQKANWTKEAKRIEQERQKKEQSEKDDREVTRAMQEKEQKERSNEEIVRTNHEKEEEKQKIIKTKNEQISALQEDKARLIEELARREPIASKTSTGARRDTVLAQFIDENETRDSPVQPEKRIDLKDSRAESRLREATFDFSLVIEDDRPDAACSPIHKFRTVSSSNEIEVEEDSRPSVDVMQQDASPTVVKDDDVRHVDQDDIERENTVRMTESLPRHEQDTVMQSIEETPPVDAAKESSEGPLRSRGKKRQAVDSASIAMTRPRRQKTVKVEAVSAELGSDFIFTEDKLTKSDGSALEASTQAAWNQQVVQFADMTGNTGMNWQDIRSSSNCVKGVIKDTKAAWTIDEPMQYACRSCANTNTFCVVWNSVLSSFVVLPLPRDVSGDGPALFISGSKKTLSRSSKSWPQK</sequence>
<keyword evidence="1" id="KW-0175">Coiled coil</keyword>
<dbReference type="GeneID" id="40751400"/>
<dbReference type="Proteomes" id="UP000030706">
    <property type="component" value="Unassembled WGS sequence"/>
</dbReference>
<proteinExistence type="predicted"/>
<organism evidence="3 4">
    <name type="scientific">Aureobasidium pullulans EXF-150</name>
    <dbReference type="NCBI Taxonomy" id="1043002"/>
    <lineage>
        <taxon>Eukaryota</taxon>
        <taxon>Fungi</taxon>
        <taxon>Dikarya</taxon>
        <taxon>Ascomycota</taxon>
        <taxon>Pezizomycotina</taxon>
        <taxon>Dothideomycetes</taxon>
        <taxon>Dothideomycetidae</taxon>
        <taxon>Dothideales</taxon>
        <taxon>Saccotheciaceae</taxon>
        <taxon>Aureobasidium</taxon>
    </lineage>
</organism>
<dbReference type="EMBL" id="KL584982">
    <property type="protein sequence ID" value="KEQ84551.1"/>
    <property type="molecule type" value="Genomic_DNA"/>
</dbReference>
<gene>
    <name evidence="3" type="ORF">M438DRAFT_392650</name>
</gene>
<feature type="coiled-coil region" evidence="1">
    <location>
        <begin position="128"/>
        <end position="155"/>
    </location>
</feature>
<dbReference type="HOGENOM" id="CLU_340083_0_0_1"/>
<protein>
    <submittedName>
        <fullName evidence="3">Uncharacterized protein</fullName>
    </submittedName>
</protein>
<feature type="region of interest" description="Disordered" evidence="2">
    <location>
        <begin position="435"/>
        <end position="483"/>
    </location>
</feature>
<dbReference type="RefSeq" id="XP_029760738.1">
    <property type="nucleotide sequence ID" value="XM_029909094.1"/>
</dbReference>
<evidence type="ECO:0000256" key="2">
    <source>
        <dbReference type="SAM" id="MobiDB-lite"/>
    </source>
</evidence>